<protein>
    <submittedName>
        <fullName evidence="2">Uncharacterized protein</fullName>
    </submittedName>
</protein>
<dbReference type="AlphaFoldDB" id="A0A174VAB1"/>
<reference evidence="2 3" key="1">
    <citation type="submission" date="2015-09" db="EMBL/GenBank/DDBJ databases">
        <authorList>
            <consortium name="Pathogen Informatics"/>
        </authorList>
    </citation>
    <scope>NUCLEOTIDE SEQUENCE [LARGE SCALE GENOMIC DNA]</scope>
    <source>
        <strain evidence="2 3">2789STDY5608854</strain>
    </source>
</reference>
<evidence type="ECO:0000313" key="3">
    <source>
        <dbReference type="Proteomes" id="UP000095746"/>
    </source>
</evidence>
<sequence>MVITGSAVVVPSLIARGKSSSSVSSATMERGQGVYQFVSTSEPMAKPILLPKDMFMTASAKPCSTAHADFTFPALCSSRSLSQAARGCSARASPTNRYTGCPASLNSGESTSPAWMGAMAKEISVGGTSRSWKVPDMESLPPMAAQPSSNWASRAPSRAAKGLPQRAGSSRSFSKNSWRVR</sequence>
<gene>
    <name evidence="2" type="ORF">ERS852411_04202</name>
</gene>
<dbReference type="EMBL" id="CYZT01000857">
    <property type="protein sequence ID" value="CUQ29028.1"/>
    <property type="molecule type" value="Genomic_DNA"/>
</dbReference>
<accession>A0A174VAB1</accession>
<organism evidence="2 3">
    <name type="scientific">Flavonifractor plautii</name>
    <name type="common">Fusobacterium plautii</name>
    <dbReference type="NCBI Taxonomy" id="292800"/>
    <lineage>
        <taxon>Bacteria</taxon>
        <taxon>Bacillati</taxon>
        <taxon>Bacillota</taxon>
        <taxon>Clostridia</taxon>
        <taxon>Eubacteriales</taxon>
        <taxon>Oscillospiraceae</taxon>
        <taxon>Flavonifractor</taxon>
    </lineage>
</organism>
<dbReference type="Proteomes" id="UP000095746">
    <property type="component" value="Unassembled WGS sequence"/>
</dbReference>
<evidence type="ECO:0000313" key="2">
    <source>
        <dbReference type="EMBL" id="CUQ29028.1"/>
    </source>
</evidence>
<name>A0A174VAB1_FLAPL</name>
<feature type="compositionally biased region" description="Polar residues" evidence="1">
    <location>
        <begin position="167"/>
        <end position="181"/>
    </location>
</feature>
<feature type="region of interest" description="Disordered" evidence="1">
    <location>
        <begin position="127"/>
        <end position="181"/>
    </location>
</feature>
<proteinExistence type="predicted"/>
<evidence type="ECO:0000256" key="1">
    <source>
        <dbReference type="SAM" id="MobiDB-lite"/>
    </source>
</evidence>